<reference evidence="12 13" key="1">
    <citation type="submission" date="2016-10" db="EMBL/GenBank/DDBJ databases">
        <authorList>
            <person name="de Groot N.N."/>
        </authorList>
    </citation>
    <scope>NUCLEOTIDE SEQUENCE [LARGE SCALE GENOMIC DNA]</scope>
    <source>
        <strain evidence="12 13">DSM 12130</strain>
    </source>
</reference>
<accession>A0A1H0KSE5</accession>
<dbReference type="GO" id="GO:0033744">
    <property type="term" value="F:L-methionine:thioredoxin-disulfide S-oxidoreductase activity"/>
    <property type="evidence" value="ECO:0007669"/>
    <property type="project" value="RHEA"/>
</dbReference>
<comment type="similarity">
    <text evidence="10">Belongs to the MsrA Met sulfoxide reductase family.</text>
</comment>
<dbReference type="GO" id="GO:0033743">
    <property type="term" value="F:peptide-methionine (R)-S-oxide reductase activity"/>
    <property type="evidence" value="ECO:0007669"/>
    <property type="project" value="UniProtKB-UniRule"/>
</dbReference>
<evidence type="ECO:0000256" key="6">
    <source>
        <dbReference type="ARBA" id="ARBA00047806"/>
    </source>
</evidence>
<dbReference type="OrthoDB" id="4174719at2"/>
<dbReference type="InterPro" id="IPR002579">
    <property type="entry name" value="Met_Sox_Rdtase_MsrB_dom"/>
</dbReference>
<dbReference type="SUPFAM" id="SSF51316">
    <property type="entry name" value="Mss4-like"/>
    <property type="match status" value="1"/>
</dbReference>
<dbReference type="EC" id="1.8.4.11" evidence="10"/>
<name>A0A1H0KSE5_9BACT</name>
<dbReference type="HAMAP" id="MF_01401">
    <property type="entry name" value="MsrA"/>
    <property type="match status" value="1"/>
</dbReference>
<comment type="catalytic activity">
    <reaction evidence="6 10">
        <text>L-methionyl-[protein] + [thioredoxin]-disulfide + H2O = L-methionyl-(S)-S-oxide-[protein] + [thioredoxin]-dithiol</text>
        <dbReference type="Rhea" id="RHEA:14217"/>
        <dbReference type="Rhea" id="RHEA-COMP:10698"/>
        <dbReference type="Rhea" id="RHEA-COMP:10700"/>
        <dbReference type="Rhea" id="RHEA-COMP:12313"/>
        <dbReference type="Rhea" id="RHEA-COMP:12315"/>
        <dbReference type="ChEBI" id="CHEBI:15377"/>
        <dbReference type="ChEBI" id="CHEBI:16044"/>
        <dbReference type="ChEBI" id="CHEBI:29950"/>
        <dbReference type="ChEBI" id="CHEBI:44120"/>
        <dbReference type="ChEBI" id="CHEBI:50058"/>
        <dbReference type="EC" id="1.8.4.11"/>
    </reaction>
</comment>
<dbReference type="GO" id="GO:0005737">
    <property type="term" value="C:cytoplasm"/>
    <property type="evidence" value="ECO:0007669"/>
    <property type="project" value="TreeGrafter"/>
</dbReference>
<evidence type="ECO:0000256" key="9">
    <source>
        <dbReference type="HAMAP-Rule" id="MF_01400"/>
    </source>
</evidence>
<comment type="similarity">
    <text evidence="9">Belongs to the MsrB Met sulfoxide reductase family.</text>
</comment>
<evidence type="ECO:0000256" key="10">
    <source>
        <dbReference type="HAMAP-Rule" id="MF_01401"/>
    </source>
</evidence>
<dbReference type="SUPFAM" id="SSF55068">
    <property type="entry name" value="Peptide methionine sulfoxide reductase"/>
    <property type="match status" value="1"/>
</dbReference>
<evidence type="ECO:0000256" key="7">
    <source>
        <dbReference type="ARBA" id="ARBA00048488"/>
    </source>
</evidence>
<dbReference type="EC" id="1.8.4.12" evidence="9"/>
<evidence type="ECO:0000256" key="4">
    <source>
        <dbReference type="ARBA" id="ARBA00023268"/>
    </source>
</evidence>
<dbReference type="PROSITE" id="PS51790">
    <property type="entry name" value="MSRB"/>
    <property type="match status" value="1"/>
</dbReference>
<keyword evidence="3 9" id="KW-0560">Oxidoreductase</keyword>
<dbReference type="Proteomes" id="UP000199073">
    <property type="component" value="Unassembled WGS sequence"/>
</dbReference>
<protein>
    <recommendedName>
        <fullName evidence="9 10">Multifunctional fusion protein</fullName>
    </recommendedName>
    <domain>
        <recommendedName>
            <fullName evidence="10">Peptide methionine sulfoxide reductase MsrA</fullName>
            <shortName evidence="10">Protein-methionine-S-oxide reductase</shortName>
            <ecNumber evidence="10">1.8.4.11</ecNumber>
        </recommendedName>
        <alternativeName>
            <fullName evidence="10">Peptide-methionine (S)-S-oxide reductase</fullName>
            <shortName evidence="10">Peptide Met(O) reductase</shortName>
        </alternativeName>
    </domain>
    <domain>
        <recommendedName>
            <fullName evidence="9">Peptide methionine sulfoxide reductase MsrB</fullName>
            <ecNumber evidence="9">1.8.4.12</ecNumber>
        </recommendedName>
        <alternativeName>
            <fullName evidence="9">Peptide-methionine (R)-S-oxide reductase</fullName>
        </alternativeName>
    </domain>
</protein>
<feature type="active site" description="Nucleophile" evidence="9">
    <location>
        <position position="322"/>
    </location>
</feature>
<gene>
    <name evidence="9" type="primary">msrB</name>
    <name evidence="10" type="synonym">msrA</name>
    <name evidence="12" type="ORF">SAMN05660330_00606</name>
</gene>
<evidence type="ECO:0000313" key="13">
    <source>
        <dbReference type="Proteomes" id="UP000199073"/>
    </source>
</evidence>
<comment type="function">
    <text evidence="5 10">Has an important function as a repair enzyme for proteins that have been inactivated by oxidation. Catalyzes the reversible oxidation-reduction of methionine sulfoxide in proteins to methionine.</text>
</comment>
<comment type="similarity">
    <text evidence="1">In the C-terminal section; belongs to the MsrB Met sulfoxide reductase family.</text>
</comment>
<dbReference type="GO" id="GO:0008113">
    <property type="term" value="F:peptide-methionine (S)-S-oxide reductase activity"/>
    <property type="evidence" value="ECO:0007669"/>
    <property type="project" value="UniProtKB-UniRule"/>
</dbReference>
<evidence type="ECO:0000256" key="2">
    <source>
        <dbReference type="ARBA" id="ARBA00011017"/>
    </source>
</evidence>
<dbReference type="GO" id="GO:0030091">
    <property type="term" value="P:protein repair"/>
    <property type="evidence" value="ECO:0007669"/>
    <property type="project" value="InterPro"/>
</dbReference>
<dbReference type="Gene3D" id="3.30.1060.10">
    <property type="entry name" value="Peptide methionine sulphoxide reductase MsrA"/>
    <property type="match status" value="1"/>
</dbReference>
<dbReference type="GO" id="GO:0006979">
    <property type="term" value="P:response to oxidative stress"/>
    <property type="evidence" value="ECO:0007669"/>
    <property type="project" value="InterPro"/>
</dbReference>
<sequence>MYSWIAATVVVALGVSFLAVTENFIAGQKEVILGGGCFWCMEPPFEELEGVIDVSAGYSGGQEENPTYQEVSAGRTSHIESVRVVYDPQVISFAELLQVFWKHIDPTDDGGQFADRGNHYKTAIFYGSEEEKRIAQLSKKELDASGIFARPVVTAILPRTRFYRAEEYHQDYYRKNALHYNAYKVGSGRAGFLEKTWKGRPEEKKYARPADEVLQSRLTAMQYRVTREDGTEPPFDNEFWDNKRAGIYVDVVSGEPLFSSLDKFDSGTGWPSFSRPLVDENIVEKKDLKLFMVRTEVRSAAADSHLGHLFPDGPEPTGLRYCINSASLRFIPAGELEEQGYGEFLPLFDGQQ</sequence>
<dbReference type="InterPro" id="IPR002569">
    <property type="entry name" value="Met_Sox_Rdtase_MsrA_dom"/>
</dbReference>
<comment type="caution">
    <text evidence="9">Lacks conserved residue(s) required for the propagation of feature annotation.</text>
</comment>
<dbReference type="InterPro" id="IPR036509">
    <property type="entry name" value="Met_Sox_Rdtase_MsrA_sf"/>
</dbReference>
<evidence type="ECO:0000313" key="12">
    <source>
        <dbReference type="EMBL" id="SDO58701.1"/>
    </source>
</evidence>
<organism evidence="12 13">
    <name type="scientific">Desulforhopalus singaporensis</name>
    <dbReference type="NCBI Taxonomy" id="91360"/>
    <lineage>
        <taxon>Bacteria</taxon>
        <taxon>Pseudomonadati</taxon>
        <taxon>Thermodesulfobacteriota</taxon>
        <taxon>Desulfobulbia</taxon>
        <taxon>Desulfobulbales</taxon>
        <taxon>Desulfocapsaceae</taxon>
        <taxon>Desulforhopalus</taxon>
    </lineage>
</organism>
<keyword evidence="13" id="KW-1185">Reference proteome</keyword>
<evidence type="ECO:0000256" key="8">
    <source>
        <dbReference type="ARBA" id="ARBA00048782"/>
    </source>
</evidence>
<dbReference type="AlphaFoldDB" id="A0A1H0KSE5"/>
<comment type="catalytic activity">
    <reaction evidence="7 9">
        <text>L-methionyl-[protein] + [thioredoxin]-disulfide + H2O = L-methionyl-(R)-S-oxide-[protein] + [thioredoxin]-dithiol</text>
        <dbReference type="Rhea" id="RHEA:24164"/>
        <dbReference type="Rhea" id="RHEA-COMP:10698"/>
        <dbReference type="Rhea" id="RHEA-COMP:10700"/>
        <dbReference type="Rhea" id="RHEA-COMP:12313"/>
        <dbReference type="Rhea" id="RHEA-COMP:12314"/>
        <dbReference type="ChEBI" id="CHEBI:15377"/>
        <dbReference type="ChEBI" id="CHEBI:16044"/>
        <dbReference type="ChEBI" id="CHEBI:29950"/>
        <dbReference type="ChEBI" id="CHEBI:45764"/>
        <dbReference type="ChEBI" id="CHEBI:50058"/>
        <dbReference type="EC" id="1.8.4.12"/>
    </reaction>
</comment>
<dbReference type="Pfam" id="PF01641">
    <property type="entry name" value="SelR"/>
    <property type="match status" value="1"/>
</dbReference>
<dbReference type="InterPro" id="IPR028427">
    <property type="entry name" value="Met_Sox_Rdtase_MsrB"/>
</dbReference>
<keyword evidence="4" id="KW-0511">Multifunctional enzyme</keyword>
<evidence type="ECO:0000256" key="1">
    <source>
        <dbReference type="ARBA" id="ARBA00008076"/>
    </source>
</evidence>
<dbReference type="InterPro" id="IPR011057">
    <property type="entry name" value="Mss4-like_sf"/>
</dbReference>
<feature type="domain" description="MsrB" evidence="11">
    <location>
        <begin position="211"/>
        <end position="333"/>
    </location>
</feature>
<dbReference type="Gene3D" id="2.170.150.20">
    <property type="entry name" value="Peptide methionine sulfoxide reductase"/>
    <property type="match status" value="1"/>
</dbReference>
<evidence type="ECO:0000256" key="5">
    <source>
        <dbReference type="ARBA" id="ARBA00024679"/>
    </source>
</evidence>
<dbReference type="NCBIfam" id="TIGR00401">
    <property type="entry name" value="msrA"/>
    <property type="match status" value="1"/>
</dbReference>
<dbReference type="EMBL" id="FNJI01000003">
    <property type="protein sequence ID" value="SDO58701.1"/>
    <property type="molecule type" value="Genomic_DNA"/>
</dbReference>
<dbReference type="NCBIfam" id="TIGR00357">
    <property type="entry name" value="peptide-methionine (R)-S-oxide reductase MsrB"/>
    <property type="match status" value="1"/>
</dbReference>
<dbReference type="RefSeq" id="WP_092219631.1">
    <property type="nucleotide sequence ID" value="NZ_FNJI01000003.1"/>
</dbReference>
<dbReference type="HAMAP" id="MF_01400">
    <property type="entry name" value="MsrB"/>
    <property type="match status" value="1"/>
</dbReference>
<proteinExistence type="inferred from homology"/>
<feature type="active site" evidence="10">
    <location>
        <position position="37"/>
    </location>
</feature>
<dbReference type="STRING" id="91360.SAMN05660330_00606"/>
<comment type="similarity">
    <text evidence="2">In the N-terminal section; belongs to the MsrA Met sulfoxide reductase family.</text>
</comment>
<comment type="catalytic activity">
    <reaction evidence="8 10">
        <text>[thioredoxin]-disulfide + L-methionine + H2O = L-methionine (S)-S-oxide + [thioredoxin]-dithiol</text>
        <dbReference type="Rhea" id="RHEA:19993"/>
        <dbReference type="Rhea" id="RHEA-COMP:10698"/>
        <dbReference type="Rhea" id="RHEA-COMP:10700"/>
        <dbReference type="ChEBI" id="CHEBI:15377"/>
        <dbReference type="ChEBI" id="CHEBI:29950"/>
        <dbReference type="ChEBI" id="CHEBI:50058"/>
        <dbReference type="ChEBI" id="CHEBI:57844"/>
        <dbReference type="ChEBI" id="CHEBI:58772"/>
        <dbReference type="EC" id="1.8.4.11"/>
    </reaction>
</comment>
<dbReference type="Pfam" id="PF01625">
    <property type="entry name" value="PMSR"/>
    <property type="match status" value="1"/>
</dbReference>
<dbReference type="PANTHER" id="PTHR10173">
    <property type="entry name" value="METHIONINE SULFOXIDE REDUCTASE"/>
    <property type="match status" value="1"/>
</dbReference>
<dbReference type="PANTHER" id="PTHR10173:SF59">
    <property type="entry name" value="PEPTIDE METHIONINE SULFOXIDE REDUCTASE MSRA_MSRB"/>
    <property type="match status" value="1"/>
</dbReference>
<dbReference type="FunFam" id="2.170.150.20:FF:000003">
    <property type="entry name" value="Peptide methionine sulfoxide reductase MsrB"/>
    <property type="match status" value="1"/>
</dbReference>
<evidence type="ECO:0000256" key="3">
    <source>
        <dbReference type="ARBA" id="ARBA00023002"/>
    </source>
</evidence>
<evidence type="ECO:0000259" key="11">
    <source>
        <dbReference type="PROSITE" id="PS51790"/>
    </source>
</evidence>